<keyword evidence="7 8" id="KW-0472">Membrane</keyword>
<evidence type="ECO:0000313" key="12">
    <source>
        <dbReference type="Proteomes" id="UP001177769"/>
    </source>
</evidence>
<gene>
    <name evidence="11" type="ORF">PFX98_11780</name>
</gene>
<evidence type="ECO:0000256" key="4">
    <source>
        <dbReference type="ARBA" id="ARBA00022741"/>
    </source>
</evidence>
<evidence type="ECO:0000256" key="6">
    <source>
        <dbReference type="ARBA" id="ARBA00022989"/>
    </source>
</evidence>
<keyword evidence="12" id="KW-1185">Reference proteome</keyword>
<evidence type="ECO:0000256" key="3">
    <source>
        <dbReference type="ARBA" id="ARBA00022692"/>
    </source>
</evidence>
<evidence type="ECO:0000313" key="11">
    <source>
        <dbReference type="EMBL" id="WIT14267.1"/>
    </source>
</evidence>
<dbReference type="GO" id="GO:0005524">
    <property type="term" value="F:ATP binding"/>
    <property type="evidence" value="ECO:0007669"/>
    <property type="project" value="UniProtKB-KW"/>
</dbReference>
<dbReference type="InterPro" id="IPR017871">
    <property type="entry name" value="ABC_transporter-like_CS"/>
</dbReference>
<dbReference type="SMART" id="SM00382">
    <property type="entry name" value="AAA"/>
    <property type="match status" value="1"/>
</dbReference>
<evidence type="ECO:0000256" key="8">
    <source>
        <dbReference type="SAM" id="Phobius"/>
    </source>
</evidence>
<evidence type="ECO:0000256" key="2">
    <source>
        <dbReference type="ARBA" id="ARBA00022475"/>
    </source>
</evidence>
<evidence type="ECO:0000256" key="7">
    <source>
        <dbReference type="ARBA" id="ARBA00023136"/>
    </source>
</evidence>
<dbReference type="Gene3D" id="3.40.50.300">
    <property type="entry name" value="P-loop containing nucleotide triphosphate hydrolases"/>
    <property type="match status" value="1"/>
</dbReference>
<keyword evidence="4" id="KW-0547">Nucleotide-binding</keyword>
<dbReference type="InterPro" id="IPR010128">
    <property type="entry name" value="ATPase_T1SS_PrtD-like"/>
</dbReference>
<dbReference type="PROSITE" id="PS00211">
    <property type="entry name" value="ABC_TRANSPORTER_1"/>
    <property type="match status" value="1"/>
</dbReference>
<evidence type="ECO:0000256" key="5">
    <source>
        <dbReference type="ARBA" id="ARBA00022840"/>
    </source>
</evidence>
<feature type="transmembrane region" description="Helical" evidence="8">
    <location>
        <begin position="127"/>
        <end position="148"/>
    </location>
</feature>
<dbReference type="Pfam" id="PF00005">
    <property type="entry name" value="ABC_tran"/>
    <property type="match status" value="1"/>
</dbReference>
<dbReference type="Proteomes" id="UP001177769">
    <property type="component" value="Chromosome"/>
</dbReference>
<dbReference type="EMBL" id="CP116346">
    <property type="protein sequence ID" value="WIT14267.1"/>
    <property type="molecule type" value="Genomic_DNA"/>
</dbReference>
<dbReference type="GO" id="GO:0016887">
    <property type="term" value="F:ATP hydrolysis activity"/>
    <property type="evidence" value="ECO:0007669"/>
    <property type="project" value="InterPro"/>
</dbReference>
<dbReference type="GO" id="GO:0030253">
    <property type="term" value="P:protein secretion by the type I secretion system"/>
    <property type="evidence" value="ECO:0007669"/>
    <property type="project" value="InterPro"/>
</dbReference>
<dbReference type="AlphaFoldDB" id="A0AA95NJ19"/>
<name>A0AA95NJ19_9BURK</name>
<dbReference type="SUPFAM" id="SSF90123">
    <property type="entry name" value="ABC transporter transmembrane region"/>
    <property type="match status" value="1"/>
</dbReference>
<evidence type="ECO:0000259" key="10">
    <source>
        <dbReference type="PROSITE" id="PS50929"/>
    </source>
</evidence>
<dbReference type="InterPro" id="IPR003439">
    <property type="entry name" value="ABC_transporter-like_ATP-bd"/>
</dbReference>
<accession>A0AA95NJ19</accession>
<proteinExistence type="predicted"/>
<dbReference type="NCBIfam" id="TIGR01842">
    <property type="entry name" value="type_I_sec_PrtD"/>
    <property type="match status" value="1"/>
</dbReference>
<feature type="domain" description="ABC transporter" evidence="9">
    <location>
        <begin position="329"/>
        <end position="564"/>
    </location>
</feature>
<evidence type="ECO:0000259" key="9">
    <source>
        <dbReference type="PROSITE" id="PS50893"/>
    </source>
</evidence>
<dbReference type="PROSITE" id="PS50893">
    <property type="entry name" value="ABC_TRANSPORTER_2"/>
    <property type="match status" value="1"/>
</dbReference>
<dbReference type="PANTHER" id="PTHR24221">
    <property type="entry name" value="ATP-BINDING CASSETTE SUB-FAMILY B"/>
    <property type="match status" value="1"/>
</dbReference>
<dbReference type="GO" id="GO:0005886">
    <property type="term" value="C:plasma membrane"/>
    <property type="evidence" value="ECO:0007669"/>
    <property type="project" value="UniProtKB-SubCell"/>
</dbReference>
<evidence type="ECO:0000256" key="1">
    <source>
        <dbReference type="ARBA" id="ARBA00004651"/>
    </source>
</evidence>
<feature type="domain" description="ABC transmembrane type-1" evidence="10">
    <location>
        <begin position="30"/>
        <end position="299"/>
    </location>
</feature>
<dbReference type="PROSITE" id="PS50929">
    <property type="entry name" value="ABC_TM1F"/>
    <property type="match status" value="1"/>
</dbReference>
<organism evidence="11 12">
    <name type="scientific">Paucibacter sediminis</name>
    <dbReference type="NCBI Taxonomy" id="3019553"/>
    <lineage>
        <taxon>Bacteria</taxon>
        <taxon>Pseudomonadati</taxon>
        <taxon>Pseudomonadota</taxon>
        <taxon>Betaproteobacteria</taxon>
        <taxon>Burkholderiales</taxon>
        <taxon>Sphaerotilaceae</taxon>
        <taxon>Roseateles</taxon>
    </lineage>
</organism>
<dbReference type="PANTHER" id="PTHR24221:SF654">
    <property type="entry name" value="ATP-BINDING CASSETTE SUB-FAMILY B MEMBER 6"/>
    <property type="match status" value="1"/>
</dbReference>
<dbReference type="SUPFAM" id="SSF52540">
    <property type="entry name" value="P-loop containing nucleoside triphosphate hydrolases"/>
    <property type="match status" value="1"/>
</dbReference>
<dbReference type="GO" id="GO:0140359">
    <property type="term" value="F:ABC-type transporter activity"/>
    <property type="evidence" value="ECO:0007669"/>
    <property type="project" value="InterPro"/>
</dbReference>
<keyword evidence="5" id="KW-0067">ATP-binding</keyword>
<keyword evidence="3 8" id="KW-0812">Transmembrane</keyword>
<dbReference type="KEGG" id="pais:PFX98_11780"/>
<dbReference type="InterPro" id="IPR027417">
    <property type="entry name" value="P-loop_NTPase"/>
</dbReference>
<feature type="transmembrane region" description="Helical" evidence="8">
    <location>
        <begin position="154"/>
        <end position="173"/>
    </location>
</feature>
<dbReference type="InterPro" id="IPR003593">
    <property type="entry name" value="AAA+_ATPase"/>
</dbReference>
<protein>
    <submittedName>
        <fullName evidence="11">Type I secretion system permease/ATPase</fullName>
    </submittedName>
</protein>
<comment type="subcellular location">
    <subcellularLocation>
        <location evidence="1">Cell membrane</location>
        <topology evidence="1">Multi-pass membrane protein</topology>
    </subcellularLocation>
</comment>
<dbReference type="Gene3D" id="1.20.1560.10">
    <property type="entry name" value="ABC transporter type 1, transmembrane domain"/>
    <property type="match status" value="1"/>
</dbReference>
<sequence>MSAKPSTELSPPLALVARALRRYAGALGGFSVAIALLLLVPTVYMLQVYDRVLSSRNEVTLALLTLGALGLFALLAALESVRSAICVRLAAGVNRSLAPEVFRAAFSAPAGSAQQLMAGDLATLRQFVAGPVPALCFDTPLGLLFLAMAFAVDLWLGLFVAGSLALLVGVAVWHERRARAPALQANRAAAEAAQALAETINHGEAARALGMRGALARRWLGLNEQAAGLQAELSVEAAHAAAVTRLLRLATQSLALGLGALLVLEQRISPGMMMATTLLLGRALSPIEGLVGQSRQILSAREAWQRLNGLLSQAAPAEPLALPAPSGRLSVEGLGWQAGAGQAPLLQGIRFELAPGRGLAVVGPSGAGKSTLARLLAGGLAPTLGAVRLDGAELAQWPEAQRASAIGYLPQDVELFEGTVAENIARMGEVDAAAVVQAAQQAGIHELLLRLPEGYQTRLGRGGLQLSGGQRQRLGLARALFGKPVLLVLDEPNAHLDEQGEQALRQALQAHKAAGGAFVVVSHRLPLLQVVDDMLVLQAGRQAAFGPRDEVLHHTLRAVPQAHQARQA</sequence>
<dbReference type="RefSeq" id="WP_285235395.1">
    <property type="nucleotide sequence ID" value="NZ_CP116346.1"/>
</dbReference>
<dbReference type="InterPro" id="IPR039421">
    <property type="entry name" value="Type_1_exporter"/>
</dbReference>
<dbReference type="Pfam" id="PF00664">
    <property type="entry name" value="ABC_membrane"/>
    <property type="match status" value="1"/>
</dbReference>
<dbReference type="InterPro" id="IPR011527">
    <property type="entry name" value="ABC1_TM_dom"/>
</dbReference>
<dbReference type="InterPro" id="IPR036640">
    <property type="entry name" value="ABC1_TM_sf"/>
</dbReference>
<feature type="transmembrane region" description="Helical" evidence="8">
    <location>
        <begin position="23"/>
        <end position="47"/>
    </location>
</feature>
<dbReference type="GO" id="GO:0030256">
    <property type="term" value="C:type I protein secretion system complex"/>
    <property type="evidence" value="ECO:0007669"/>
    <property type="project" value="InterPro"/>
</dbReference>
<reference evidence="11" key="1">
    <citation type="submission" date="2023-01" db="EMBL/GenBank/DDBJ databases">
        <title>Whole genome sequence of Paucibacter sp. S2-9 isolated from pond sediment.</title>
        <authorList>
            <person name="Jung J.Y."/>
        </authorList>
    </citation>
    <scope>NUCLEOTIDE SEQUENCE</scope>
    <source>
        <strain evidence="11">S2-9</strain>
    </source>
</reference>
<keyword evidence="2" id="KW-1003">Cell membrane</keyword>
<feature type="transmembrane region" description="Helical" evidence="8">
    <location>
        <begin position="59"/>
        <end position="78"/>
    </location>
</feature>
<dbReference type="GO" id="GO:0034040">
    <property type="term" value="F:ATPase-coupled lipid transmembrane transporter activity"/>
    <property type="evidence" value="ECO:0007669"/>
    <property type="project" value="TreeGrafter"/>
</dbReference>
<keyword evidence="6 8" id="KW-1133">Transmembrane helix</keyword>